<dbReference type="OrthoDB" id="9775594at2"/>
<feature type="signal peptide" evidence="1">
    <location>
        <begin position="1"/>
        <end position="25"/>
    </location>
</feature>
<proteinExistence type="predicted"/>
<evidence type="ECO:0000256" key="1">
    <source>
        <dbReference type="SAM" id="SignalP"/>
    </source>
</evidence>
<accession>I3DI48</accession>
<dbReference type="CDD" id="cd01142">
    <property type="entry name" value="TroA_e"/>
    <property type="match status" value="1"/>
</dbReference>
<dbReference type="Gene3D" id="3.40.50.1980">
    <property type="entry name" value="Nitrogenase molybdenum iron protein domain"/>
    <property type="match status" value="2"/>
</dbReference>
<dbReference type="SUPFAM" id="SSF53807">
    <property type="entry name" value="Helical backbone' metal receptor"/>
    <property type="match status" value="1"/>
</dbReference>
<comment type="caution">
    <text evidence="3">The sequence shown here is derived from an EMBL/GenBank/DDBJ whole genome shotgun (WGS) entry which is preliminary data.</text>
</comment>
<dbReference type="Pfam" id="PF01497">
    <property type="entry name" value="Peripla_BP_2"/>
    <property type="match status" value="1"/>
</dbReference>
<sequence>MIHKTFKYILSTLLFSNFIIPLAQARTVQDIENNPVEVAEQVNRIIDLWPANNQVVLLLGGADKLVGTVKPIKTNAWFAEIYPNIKNVPTLALGNDSNAESLLAQKPDAILVSNKSLLNQVKQAGMTGILVMFQDFEGLKNTVKVTADVIGGNAHKIADEYIKELESNIQFVRNRLKNIRDEQRPKVLHISNGTNLTKIDGGMSIVGEWIHLAGAKNAFDDQANLVDITLEDILKVNPDIIIVGSFNADKAVETIKSDPTWKNINAVKNGKVIINPLGTFPWDRYSAEEALQVLWAAKTFYPEKFEDVDMVKKTQEFYKKYYHYELSAENANQILNGLPPLQR</sequence>
<dbReference type="EMBL" id="AJSX01000007">
    <property type="protein sequence ID" value="EIJ71391.1"/>
    <property type="molecule type" value="Genomic_DNA"/>
</dbReference>
<keyword evidence="1" id="KW-0732">Signal</keyword>
<dbReference type="PANTHER" id="PTHR30535:SF34">
    <property type="entry name" value="MOLYBDATE-BINDING PROTEIN MOLA"/>
    <property type="match status" value="1"/>
</dbReference>
<organism evidence="3 4">
    <name type="scientific">Pasteurella bettyae CCUG 2042</name>
    <dbReference type="NCBI Taxonomy" id="1095749"/>
    <lineage>
        <taxon>Bacteria</taxon>
        <taxon>Pseudomonadati</taxon>
        <taxon>Pseudomonadota</taxon>
        <taxon>Gammaproteobacteria</taxon>
        <taxon>Pasteurellales</taxon>
        <taxon>Pasteurellaceae</taxon>
        <taxon>Pasteurella</taxon>
    </lineage>
</organism>
<keyword evidence="4" id="KW-1185">Reference proteome</keyword>
<evidence type="ECO:0000313" key="3">
    <source>
        <dbReference type="EMBL" id="EIJ71391.1"/>
    </source>
</evidence>
<protein>
    <submittedName>
        <fullName evidence="3">Periplasmic-binding protein</fullName>
    </submittedName>
</protein>
<evidence type="ECO:0000313" key="4">
    <source>
        <dbReference type="Proteomes" id="UP000006457"/>
    </source>
</evidence>
<gene>
    <name evidence="3" type="ORF">HMPREF1052_0105</name>
</gene>
<evidence type="ECO:0000259" key="2">
    <source>
        <dbReference type="PROSITE" id="PS50983"/>
    </source>
</evidence>
<name>I3DI48_9PAST</name>
<feature type="chain" id="PRO_5003669780" evidence="1">
    <location>
        <begin position="26"/>
        <end position="343"/>
    </location>
</feature>
<dbReference type="PATRIC" id="fig|1095749.3.peg.338"/>
<dbReference type="AlphaFoldDB" id="I3DI48"/>
<dbReference type="eggNOG" id="COG0614">
    <property type="taxonomic scope" value="Bacteria"/>
</dbReference>
<dbReference type="PROSITE" id="PS50983">
    <property type="entry name" value="FE_B12_PBP"/>
    <property type="match status" value="1"/>
</dbReference>
<reference evidence="3 4" key="1">
    <citation type="submission" date="2012-03" db="EMBL/GenBank/DDBJ databases">
        <authorList>
            <person name="Harkins D.M."/>
            <person name="Madupu R."/>
            <person name="Durkin A.S."/>
            <person name="Torralba M."/>
            <person name="Methe B."/>
            <person name="Sutton G.G."/>
            <person name="Nelson K.E."/>
        </authorList>
    </citation>
    <scope>NUCLEOTIDE SEQUENCE [LARGE SCALE GENOMIC DNA]</scope>
    <source>
        <strain evidence="3 4">CCUG 2042</strain>
    </source>
</reference>
<dbReference type="Proteomes" id="UP000006457">
    <property type="component" value="Unassembled WGS sequence"/>
</dbReference>
<dbReference type="InterPro" id="IPR002491">
    <property type="entry name" value="ABC_transptr_periplasmic_BD"/>
</dbReference>
<feature type="domain" description="Fe/B12 periplasmic-binding" evidence="2">
    <location>
        <begin position="44"/>
        <end position="304"/>
    </location>
</feature>
<dbReference type="InterPro" id="IPR050902">
    <property type="entry name" value="ABC_Transporter_SBP"/>
</dbReference>
<dbReference type="PANTHER" id="PTHR30535">
    <property type="entry name" value="VITAMIN B12-BINDING PROTEIN"/>
    <property type="match status" value="1"/>
</dbReference>